<evidence type="ECO:0000256" key="2">
    <source>
        <dbReference type="ARBA" id="ARBA00023125"/>
    </source>
</evidence>
<keyword evidence="3" id="KW-0804">Transcription</keyword>
<dbReference type="Pfam" id="PF13545">
    <property type="entry name" value="HTH_Crp_2"/>
    <property type="match status" value="1"/>
</dbReference>
<evidence type="ECO:0000259" key="4">
    <source>
        <dbReference type="PROSITE" id="PS50042"/>
    </source>
</evidence>
<dbReference type="InterPro" id="IPR000595">
    <property type="entry name" value="cNMP-bd_dom"/>
</dbReference>
<dbReference type="InterPro" id="IPR014710">
    <property type="entry name" value="RmlC-like_jellyroll"/>
</dbReference>
<evidence type="ECO:0000313" key="6">
    <source>
        <dbReference type="Proteomes" id="UP000245870"/>
    </source>
</evidence>
<dbReference type="InterPro" id="IPR036390">
    <property type="entry name" value="WH_DNA-bd_sf"/>
</dbReference>
<evidence type="ECO:0000256" key="3">
    <source>
        <dbReference type="ARBA" id="ARBA00023163"/>
    </source>
</evidence>
<dbReference type="RefSeq" id="WP_116615529.1">
    <property type="nucleotide sequence ID" value="NZ_CALDWB010000022.1"/>
</dbReference>
<sequence length="227" mass="25989">METFELHKKLISLPLFVGMGHEELSEIIAKTKFDFKKANPGETIVREGEKSGQLLLLVDGDIQTSTYADDHGYEVCEYLRAPLALQPERTFGLAQRYSSTVFALTACNIICINKNETLKLSNYSLIFRLNLLNAISTALQKKYHQDWLSVPTHLEQRICRFFLSHCIRPAGRKTFKIKMTRIAEELNDNRLNVSHVLNDMARKDLLTLHRERIDIPAIERLSNSAIS</sequence>
<dbReference type="Proteomes" id="UP000245870">
    <property type="component" value="Unassembled WGS sequence"/>
</dbReference>
<dbReference type="SUPFAM" id="SSF51206">
    <property type="entry name" value="cAMP-binding domain-like"/>
    <property type="match status" value="1"/>
</dbReference>
<evidence type="ECO:0000256" key="1">
    <source>
        <dbReference type="ARBA" id="ARBA00023015"/>
    </source>
</evidence>
<dbReference type="AlphaFoldDB" id="A0A2U0UNY8"/>
<dbReference type="Gene3D" id="2.60.120.10">
    <property type="entry name" value="Jelly Rolls"/>
    <property type="match status" value="1"/>
</dbReference>
<protein>
    <submittedName>
        <fullName evidence="5">CRP-like cAMP-binding protein</fullName>
    </submittedName>
</protein>
<dbReference type="Pfam" id="PF00027">
    <property type="entry name" value="cNMP_binding"/>
    <property type="match status" value="1"/>
</dbReference>
<dbReference type="OrthoDB" id="9798601at2"/>
<dbReference type="GO" id="GO:0003677">
    <property type="term" value="F:DNA binding"/>
    <property type="evidence" value="ECO:0007669"/>
    <property type="project" value="UniProtKB-KW"/>
</dbReference>
<keyword evidence="6" id="KW-1185">Reference proteome</keyword>
<dbReference type="EMBL" id="QENY01000001">
    <property type="protein sequence ID" value="PVX59366.1"/>
    <property type="molecule type" value="Genomic_DNA"/>
</dbReference>
<organism evidence="5 6">
    <name type="scientific">Hallella colorans</name>
    <dbReference type="NCBI Taxonomy" id="1703337"/>
    <lineage>
        <taxon>Bacteria</taxon>
        <taxon>Pseudomonadati</taxon>
        <taxon>Bacteroidota</taxon>
        <taxon>Bacteroidia</taxon>
        <taxon>Bacteroidales</taxon>
        <taxon>Prevotellaceae</taxon>
        <taxon>Hallella</taxon>
    </lineage>
</organism>
<dbReference type="InterPro" id="IPR012318">
    <property type="entry name" value="HTH_CRP"/>
</dbReference>
<gene>
    <name evidence="5" type="ORF">C7379_101137</name>
</gene>
<keyword evidence="1" id="KW-0805">Transcription regulation</keyword>
<dbReference type="GO" id="GO:0006355">
    <property type="term" value="P:regulation of DNA-templated transcription"/>
    <property type="evidence" value="ECO:0007669"/>
    <property type="project" value="InterPro"/>
</dbReference>
<proteinExistence type="predicted"/>
<feature type="domain" description="Cyclic nucleotide-binding" evidence="4">
    <location>
        <begin position="15"/>
        <end position="120"/>
    </location>
</feature>
<comment type="caution">
    <text evidence="5">The sequence shown here is derived from an EMBL/GenBank/DDBJ whole genome shotgun (WGS) entry which is preliminary data.</text>
</comment>
<accession>A0A2U0UNY8</accession>
<name>A0A2U0UNY8_9BACT</name>
<dbReference type="SUPFAM" id="SSF46785">
    <property type="entry name" value="Winged helix' DNA-binding domain"/>
    <property type="match status" value="1"/>
</dbReference>
<dbReference type="CDD" id="cd00038">
    <property type="entry name" value="CAP_ED"/>
    <property type="match status" value="1"/>
</dbReference>
<reference evidence="5 6" key="1">
    <citation type="submission" date="2018-05" db="EMBL/GenBank/DDBJ databases">
        <title>Genomic Encyclopedia of Type Strains, Phase IV (KMG-IV): sequencing the most valuable type-strain genomes for metagenomic binning, comparative biology and taxonomic classification.</title>
        <authorList>
            <person name="Goeker M."/>
        </authorList>
    </citation>
    <scope>NUCLEOTIDE SEQUENCE [LARGE SCALE GENOMIC DNA]</scope>
    <source>
        <strain evidence="5 6">DSM 100333</strain>
    </source>
</reference>
<dbReference type="InterPro" id="IPR018490">
    <property type="entry name" value="cNMP-bd_dom_sf"/>
</dbReference>
<evidence type="ECO:0000313" key="5">
    <source>
        <dbReference type="EMBL" id="PVX59366.1"/>
    </source>
</evidence>
<dbReference type="PROSITE" id="PS50042">
    <property type="entry name" value="CNMP_BINDING_3"/>
    <property type="match status" value="1"/>
</dbReference>
<keyword evidence="2" id="KW-0238">DNA-binding</keyword>